<evidence type="ECO:0000313" key="1">
    <source>
        <dbReference type="EMBL" id="ESK41295.1"/>
    </source>
</evidence>
<keyword evidence="2" id="KW-1185">Reference proteome</keyword>
<accession>V2TZG0</accession>
<evidence type="ECO:0000313" key="2">
    <source>
        <dbReference type="Proteomes" id="UP000023785"/>
    </source>
</evidence>
<dbReference type="HOGENOM" id="CLU_148741_0_0_6"/>
<dbReference type="RefSeq" id="WP_023271888.1">
    <property type="nucleotide sequence ID" value="NZ_KI530712.1"/>
</dbReference>
<organism evidence="1 2">
    <name type="scientific">Acinetobacter nectaris CIP 110549</name>
    <dbReference type="NCBI Taxonomy" id="1392540"/>
    <lineage>
        <taxon>Bacteria</taxon>
        <taxon>Pseudomonadati</taxon>
        <taxon>Pseudomonadota</taxon>
        <taxon>Gammaproteobacteria</taxon>
        <taxon>Moraxellales</taxon>
        <taxon>Moraxellaceae</taxon>
        <taxon>Acinetobacter</taxon>
    </lineage>
</organism>
<comment type="caution">
    <text evidence="1">The sequence shown here is derived from an EMBL/GenBank/DDBJ whole genome shotgun (WGS) entry which is preliminary data.</text>
</comment>
<dbReference type="OrthoDB" id="1551162at2"/>
<dbReference type="eggNOG" id="ENOG5032SVP">
    <property type="taxonomic scope" value="Bacteria"/>
</dbReference>
<dbReference type="STRING" id="1392540.P256_00285"/>
<proteinExistence type="predicted"/>
<name>V2TZG0_9GAMM</name>
<sequence length="101" mass="11030">MKAAFIFLTLDQITKSQNFKSIELATMQITLVGANSYDDAITKIQSLIEQGYTTIELCAGFGHQGVAIIQASLPNHISLGVVRFDLHPSLNMQSGDKLFSI</sequence>
<gene>
    <name evidence="1" type="ORF">P256_00285</name>
</gene>
<dbReference type="PATRIC" id="fig|1392540.3.peg.276"/>
<reference evidence="1 2" key="1">
    <citation type="submission" date="2013-10" db="EMBL/GenBank/DDBJ databases">
        <title>The Genome Sequence of Acinetobacter nectaris CIP 110549.</title>
        <authorList>
            <consortium name="The Broad Institute Genomics Platform"/>
            <consortium name="The Broad Institute Genome Sequencing Center for Infectious Disease"/>
            <person name="Cerqueira G."/>
            <person name="Feldgarden M."/>
            <person name="Courvalin P."/>
            <person name="Grillot-Courvalin C."/>
            <person name="Clermont D."/>
            <person name="Rocha E."/>
            <person name="Yoon E.-J."/>
            <person name="Nemec A."/>
            <person name="Young S.K."/>
            <person name="Zeng Q."/>
            <person name="Gargeya S."/>
            <person name="Fitzgerald M."/>
            <person name="Abouelleil A."/>
            <person name="Alvarado L."/>
            <person name="Berlin A.M."/>
            <person name="Chapman S.B."/>
            <person name="Gainer-Dewar J."/>
            <person name="Goldberg J."/>
            <person name="Gnerre S."/>
            <person name="Griggs A."/>
            <person name="Gujja S."/>
            <person name="Hansen M."/>
            <person name="Howarth C."/>
            <person name="Imamovic A."/>
            <person name="Ireland A."/>
            <person name="Larimer J."/>
            <person name="McCowan C."/>
            <person name="Murphy C."/>
            <person name="Pearson M."/>
            <person name="Poon T.W."/>
            <person name="Priest M."/>
            <person name="Roberts A."/>
            <person name="Saif S."/>
            <person name="Shea T."/>
            <person name="Sykes S."/>
            <person name="Wortman J."/>
            <person name="Nusbaum C."/>
            <person name="Birren B."/>
        </authorList>
    </citation>
    <scope>NUCLEOTIDE SEQUENCE [LARGE SCALE GENOMIC DNA]</scope>
    <source>
        <strain evidence="1 2">CIP 110549</strain>
    </source>
</reference>
<dbReference type="EMBL" id="AYER01000001">
    <property type="protein sequence ID" value="ESK41295.1"/>
    <property type="molecule type" value="Genomic_DNA"/>
</dbReference>
<dbReference type="InterPro" id="IPR045441">
    <property type="entry name" value="DUF6506"/>
</dbReference>
<dbReference type="Pfam" id="PF20116">
    <property type="entry name" value="DUF6506"/>
    <property type="match status" value="1"/>
</dbReference>
<protein>
    <submittedName>
        <fullName evidence="1">Uncharacterized protein</fullName>
    </submittedName>
</protein>
<dbReference type="AlphaFoldDB" id="V2TZG0"/>
<dbReference type="Proteomes" id="UP000023785">
    <property type="component" value="Unassembled WGS sequence"/>
</dbReference>